<feature type="transmembrane region" description="Helical" evidence="1">
    <location>
        <begin position="165"/>
        <end position="185"/>
    </location>
</feature>
<feature type="transmembrane region" description="Helical" evidence="1">
    <location>
        <begin position="77"/>
        <end position="96"/>
    </location>
</feature>
<dbReference type="AlphaFoldDB" id="A0A368KH87"/>
<evidence type="ECO:0000259" key="2">
    <source>
        <dbReference type="Pfam" id="PF02517"/>
    </source>
</evidence>
<feature type="transmembrane region" description="Helical" evidence="1">
    <location>
        <begin position="23"/>
        <end position="45"/>
    </location>
</feature>
<gene>
    <name evidence="3" type="ORF">DEO45_04935</name>
</gene>
<feature type="transmembrane region" description="Helical" evidence="1">
    <location>
        <begin position="197"/>
        <end position="214"/>
    </location>
</feature>
<dbReference type="GO" id="GO:0004175">
    <property type="term" value="F:endopeptidase activity"/>
    <property type="evidence" value="ECO:0007669"/>
    <property type="project" value="UniProtKB-ARBA"/>
</dbReference>
<evidence type="ECO:0000313" key="4">
    <source>
        <dbReference type="Proteomes" id="UP000252387"/>
    </source>
</evidence>
<name>A0A368KH87_9GAMM</name>
<protein>
    <submittedName>
        <fullName evidence="3">CPBP family intramembrane metalloprotease</fullName>
    </submittedName>
</protein>
<dbReference type="EMBL" id="QFWQ01000003">
    <property type="protein sequence ID" value="RCS31272.1"/>
    <property type="molecule type" value="Genomic_DNA"/>
</dbReference>
<dbReference type="PANTHER" id="PTHR36435:SF1">
    <property type="entry name" value="CAAX AMINO TERMINAL PROTEASE FAMILY PROTEIN"/>
    <property type="match status" value="1"/>
</dbReference>
<feature type="transmembrane region" description="Helical" evidence="1">
    <location>
        <begin position="245"/>
        <end position="266"/>
    </location>
</feature>
<evidence type="ECO:0000313" key="3">
    <source>
        <dbReference type="EMBL" id="RCS31272.1"/>
    </source>
</evidence>
<dbReference type="PANTHER" id="PTHR36435">
    <property type="entry name" value="SLR1288 PROTEIN"/>
    <property type="match status" value="1"/>
</dbReference>
<dbReference type="GO" id="GO:0008237">
    <property type="term" value="F:metallopeptidase activity"/>
    <property type="evidence" value="ECO:0007669"/>
    <property type="project" value="UniProtKB-KW"/>
</dbReference>
<organism evidence="3 4">
    <name type="scientific">Rhodanobacter denitrificans</name>
    <dbReference type="NCBI Taxonomy" id="666685"/>
    <lineage>
        <taxon>Bacteria</taxon>
        <taxon>Pseudomonadati</taxon>
        <taxon>Pseudomonadota</taxon>
        <taxon>Gammaproteobacteria</taxon>
        <taxon>Lysobacterales</taxon>
        <taxon>Rhodanobacteraceae</taxon>
        <taxon>Rhodanobacter</taxon>
    </lineage>
</organism>
<dbReference type="InterPro" id="IPR003675">
    <property type="entry name" value="Rce1/LyrA-like_dom"/>
</dbReference>
<feature type="domain" description="CAAX prenyl protease 2/Lysostaphin resistance protein A-like" evidence="2">
    <location>
        <begin position="167"/>
        <end position="258"/>
    </location>
</feature>
<keyword evidence="4" id="KW-1185">Reference proteome</keyword>
<keyword evidence="3" id="KW-0645">Protease</keyword>
<evidence type="ECO:0000256" key="1">
    <source>
        <dbReference type="SAM" id="Phobius"/>
    </source>
</evidence>
<dbReference type="GO" id="GO:0080120">
    <property type="term" value="P:CAAX-box protein maturation"/>
    <property type="evidence" value="ECO:0007669"/>
    <property type="project" value="UniProtKB-ARBA"/>
</dbReference>
<reference evidence="3 4" key="1">
    <citation type="submission" date="2018-05" db="EMBL/GenBank/DDBJ databases">
        <title>Draft genome sequence of Rhodanobacter denitrificans Yn1 isolated from gold copper mine.</title>
        <authorList>
            <person name="Yang N."/>
            <person name="Mazhar H.S."/>
            <person name="Rensing C."/>
        </authorList>
    </citation>
    <scope>NUCLEOTIDE SEQUENCE [LARGE SCALE GENOMIC DNA]</scope>
    <source>
        <strain evidence="3 4">Yn1</strain>
    </source>
</reference>
<dbReference type="OrthoDB" id="9782250at2"/>
<feature type="transmembrane region" description="Helical" evidence="1">
    <location>
        <begin position="121"/>
        <end position="145"/>
    </location>
</feature>
<proteinExistence type="predicted"/>
<feature type="transmembrane region" description="Helical" evidence="1">
    <location>
        <begin position="220"/>
        <end position="238"/>
    </location>
</feature>
<dbReference type="RefSeq" id="WP_114341328.1">
    <property type="nucleotide sequence ID" value="NZ_QFWQ01000003.1"/>
</dbReference>
<keyword evidence="3" id="KW-0482">Metalloprotease</keyword>
<dbReference type="Pfam" id="PF02517">
    <property type="entry name" value="Rce1-like"/>
    <property type="match status" value="1"/>
</dbReference>
<dbReference type="InterPro" id="IPR052710">
    <property type="entry name" value="CAAX_protease"/>
</dbReference>
<comment type="caution">
    <text evidence="3">The sequence shown here is derived from an EMBL/GenBank/DDBJ whole genome shotgun (WGS) entry which is preliminary data.</text>
</comment>
<dbReference type="Proteomes" id="UP000252387">
    <property type="component" value="Unassembled WGS sequence"/>
</dbReference>
<keyword evidence="1" id="KW-0472">Membrane</keyword>
<keyword evidence="1" id="KW-1133">Transmembrane helix</keyword>
<keyword evidence="1" id="KW-0812">Transmembrane</keyword>
<dbReference type="GO" id="GO:0006508">
    <property type="term" value="P:proteolysis"/>
    <property type="evidence" value="ECO:0007669"/>
    <property type="project" value="UniProtKB-KW"/>
</dbReference>
<keyword evidence="3" id="KW-0378">Hydrolase</keyword>
<sequence length="271" mass="28495">MEIRHTDTPPTALPADAPAPGPWASMAAITGYFALQLTAGALALLTLATGDALVSGHVALAGLEAASASVLRQPALQALLAMFSLGVAASLTLWLVHRRWASLWSLAQPPGFGFVAPRRPLFFALAVVLGLSAPILGEWLTGWLAQGHTVTQDIQQLGGHTPLGLRLPLVLVVVCVGPLAEELLFRGVLLSALMRRWPVGWAVGGSSLLFALVHLPGLEYQWYALPNLILLAVLLAGLRLRSGSIWPAVLAHGVNNLLAVAAWFVAINPPG</sequence>
<accession>A0A368KH87</accession>